<feature type="compositionally biased region" description="Basic and acidic residues" evidence="1">
    <location>
        <begin position="65"/>
        <end position="76"/>
    </location>
</feature>
<proteinExistence type="predicted"/>
<accession>A0AAD3T620</accession>
<evidence type="ECO:0000313" key="2">
    <source>
        <dbReference type="EMBL" id="GMH23377.1"/>
    </source>
</evidence>
<keyword evidence="3" id="KW-1185">Reference proteome</keyword>
<reference evidence="2" key="1">
    <citation type="submission" date="2023-05" db="EMBL/GenBank/DDBJ databases">
        <title>Nepenthes gracilis genome sequencing.</title>
        <authorList>
            <person name="Fukushima K."/>
        </authorList>
    </citation>
    <scope>NUCLEOTIDE SEQUENCE</scope>
    <source>
        <strain evidence="2">SING2019-196</strain>
    </source>
</reference>
<comment type="caution">
    <text evidence="2">The sequence shown here is derived from an EMBL/GenBank/DDBJ whole genome shotgun (WGS) entry which is preliminary data.</text>
</comment>
<organism evidence="2 3">
    <name type="scientific">Nepenthes gracilis</name>
    <name type="common">Slender pitcher plant</name>
    <dbReference type="NCBI Taxonomy" id="150966"/>
    <lineage>
        <taxon>Eukaryota</taxon>
        <taxon>Viridiplantae</taxon>
        <taxon>Streptophyta</taxon>
        <taxon>Embryophyta</taxon>
        <taxon>Tracheophyta</taxon>
        <taxon>Spermatophyta</taxon>
        <taxon>Magnoliopsida</taxon>
        <taxon>eudicotyledons</taxon>
        <taxon>Gunneridae</taxon>
        <taxon>Pentapetalae</taxon>
        <taxon>Caryophyllales</taxon>
        <taxon>Nepenthaceae</taxon>
        <taxon>Nepenthes</taxon>
    </lineage>
</organism>
<dbReference type="Proteomes" id="UP001279734">
    <property type="component" value="Unassembled WGS sequence"/>
</dbReference>
<feature type="region of interest" description="Disordered" evidence="1">
    <location>
        <begin position="57"/>
        <end position="76"/>
    </location>
</feature>
<dbReference type="EMBL" id="BSYO01000026">
    <property type="protein sequence ID" value="GMH23377.1"/>
    <property type="molecule type" value="Genomic_DNA"/>
</dbReference>
<evidence type="ECO:0000256" key="1">
    <source>
        <dbReference type="SAM" id="MobiDB-lite"/>
    </source>
</evidence>
<protein>
    <submittedName>
        <fullName evidence="2">Uncharacterized protein</fullName>
    </submittedName>
</protein>
<sequence>MVERKNAMLWTADFRERQKRKSRDGVSCYLWREKEVPIVHCVGARGFVILQSLLSWTGEEDESEDRGGSDGGRFADGEDASFLPGFEWWRCYVVHLAGSLQCSDQPFRLRKRRFV</sequence>
<name>A0AAD3T620_NEPGR</name>
<dbReference type="AlphaFoldDB" id="A0AAD3T620"/>
<gene>
    <name evidence="2" type="ORF">Nepgr_025220</name>
</gene>
<evidence type="ECO:0000313" key="3">
    <source>
        <dbReference type="Proteomes" id="UP001279734"/>
    </source>
</evidence>